<evidence type="ECO:0000313" key="8">
    <source>
        <dbReference type="Proteomes" id="UP000193411"/>
    </source>
</evidence>
<keyword evidence="3" id="KW-0342">GTP-binding</keyword>
<keyword evidence="1" id="KW-0547">Nucleotide-binding</keyword>
<dbReference type="Gene3D" id="3.40.50.300">
    <property type="entry name" value="P-loop containing nucleotide triphosphate hydrolases"/>
    <property type="match status" value="1"/>
</dbReference>
<evidence type="ECO:0000259" key="6">
    <source>
        <dbReference type="PROSITE" id="PS51715"/>
    </source>
</evidence>
<dbReference type="Gene3D" id="1.10.287.1490">
    <property type="match status" value="1"/>
</dbReference>
<evidence type="ECO:0000313" key="7">
    <source>
        <dbReference type="EMBL" id="ORZ33540.1"/>
    </source>
</evidence>
<comment type="caution">
    <text evidence="7">The sequence shown here is derived from an EMBL/GenBank/DDBJ whole genome shotgun (WGS) entry which is preliminary data.</text>
</comment>
<dbReference type="InterPro" id="IPR036543">
    <property type="entry name" value="Guanylate-bd_C_sf"/>
</dbReference>
<dbReference type="Pfam" id="PF02841">
    <property type="entry name" value="GBP_C"/>
    <property type="match status" value="1"/>
</dbReference>
<dbReference type="InterPro" id="IPR003191">
    <property type="entry name" value="Guanylate-bd/ATL_C"/>
</dbReference>
<dbReference type="Pfam" id="PF02263">
    <property type="entry name" value="GBP"/>
    <property type="match status" value="1"/>
</dbReference>
<dbReference type="SUPFAM" id="SSF90257">
    <property type="entry name" value="Myosin rod fragments"/>
    <property type="match status" value="1"/>
</dbReference>
<dbReference type="CDD" id="cd01851">
    <property type="entry name" value="GBP"/>
    <property type="match status" value="1"/>
</dbReference>
<dbReference type="InterPro" id="IPR030386">
    <property type="entry name" value="G_GB1_RHD3_dom"/>
</dbReference>
<dbReference type="AlphaFoldDB" id="A0A1Y2HG13"/>
<dbReference type="InterPro" id="IPR027417">
    <property type="entry name" value="P-loop_NTPase"/>
</dbReference>
<reference evidence="7 8" key="1">
    <citation type="submission" date="2016-07" db="EMBL/GenBank/DDBJ databases">
        <title>Pervasive Adenine N6-methylation of Active Genes in Fungi.</title>
        <authorList>
            <consortium name="DOE Joint Genome Institute"/>
            <person name="Mondo S.J."/>
            <person name="Dannebaum R.O."/>
            <person name="Kuo R.C."/>
            <person name="Labutti K."/>
            <person name="Haridas S."/>
            <person name="Kuo A."/>
            <person name="Salamov A."/>
            <person name="Ahrendt S.R."/>
            <person name="Lipzen A."/>
            <person name="Sullivan W."/>
            <person name="Andreopoulos W.B."/>
            <person name="Clum A."/>
            <person name="Lindquist E."/>
            <person name="Daum C."/>
            <person name="Ramamoorthy G.K."/>
            <person name="Gryganskyi A."/>
            <person name="Culley D."/>
            <person name="Magnuson J.K."/>
            <person name="James T.Y."/>
            <person name="O'Malley M.A."/>
            <person name="Stajich J.E."/>
            <person name="Spatafora J.W."/>
            <person name="Visel A."/>
            <person name="Grigoriev I.V."/>
        </authorList>
    </citation>
    <scope>NUCLEOTIDE SEQUENCE [LARGE SCALE GENOMIC DNA]</scope>
    <source>
        <strain evidence="7 8">PL171</strain>
    </source>
</reference>
<feature type="coiled-coil region" evidence="5">
    <location>
        <begin position="554"/>
        <end position="683"/>
    </location>
</feature>
<dbReference type="EMBL" id="MCFL01000035">
    <property type="protein sequence ID" value="ORZ33540.1"/>
    <property type="molecule type" value="Genomic_DNA"/>
</dbReference>
<dbReference type="InterPro" id="IPR015894">
    <property type="entry name" value="Guanylate-bd_N"/>
</dbReference>
<dbReference type="GO" id="GO:0003924">
    <property type="term" value="F:GTPase activity"/>
    <property type="evidence" value="ECO:0007669"/>
    <property type="project" value="InterPro"/>
</dbReference>
<dbReference type="Proteomes" id="UP000193411">
    <property type="component" value="Unassembled WGS sequence"/>
</dbReference>
<dbReference type="SUPFAM" id="SSF48340">
    <property type="entry name" value="Interferon-induced guanylate-binding protein 1 (GBP1), C-terminal domain"/>
    <property type="match status" value="1"/>
</dbReference>
<gene>
    <name evidence="7" type="ORF">BCR44DRAFT_55906</name>
</gene>
<comment type="similarity">
    <text evidence="4">Belongs to the TRAFAC class dynamin-like GTPase superfamily. GB1/RHD3 GTPase family.</text>
</comment>
<dbReference type="GO" id="GO:0005525">
    <property type="term" value="F:GTP binding"/>
    <property type="evidence" value="ECO:0007669"/>
    <property type="project" value="UniProtKB-KW"/>
</dbReference>
<evidence type="ECO:0000256" key="4">
    <source>
        <dbReference type="PROSITE-ProRule" id="PRU01052"/>
    </source>
</evidence>
<accession>A0A1Y2HG13</accession>
<name>A0A1Y2HG13_9FUNG</name>
<organism evidence="7 8">
    <name type="scientific">Catenaria anguillulae PL171</name>
    <dbReference type="NCBI Taxonomy" id="765915"/>
    <lineage>
        <taxon>Eukaryota</taxon>
        <taxon>Fungi</taxon>
        <taxon>Fungi incertae sedis</taxon>
        <taxon>Blastocladiomycota</taxon>
        <taxon>Blastocladiomycetes</taxon>
        <taxon>Blastocladiales</taxon>
        <taxon>Catenariaceae</taxon>
        <taxon>Catenaria</taxon>
    </lineage>
</organism>
<dbReference type="OrthoDB" id="2135133at2759"/>
<evidence type="ECO:0000256" key="2">
    <source>
        <dbReference type="ARBA" id="ARBA00022801"/>
    </source>
</evidence>
<dbReference type="PANTHER" id="PTHR10751">
    <property type="entry name" value="GUANYLATE BINDING PROTEIN"/>
    <property type="match status" value="1"/>
</dbReference>
<evidence type="ECO:0000256" key="3">
    <source>
        <dbReference type="ARBA" id="ARBA00023134"/>
    </source>
</evidence>
<keyword evidence="2" id="KW-0378">Hydrolase</keyword>
<feature type="coiled-coil region" evidence="5">
    <location>
        <begin position="498"/>
        <end position="525"/>
    </location>
</feature>
<evidence type="ECO:0000256" key="1">
    <source>
        <dbReference type="ARBA" id="ARBA00022741"/>
    </source>
</evidence>
<keyword evidence="8" id="KW-1185">Reference proteome</keyword>
<dbReference type="STRING" id="765915.A0A1Y2HG13"/>
<dbReference type="SUPFAM" id="SSF52540">
    <property type="entry name" value="P-loop containing nucleoside triphosphate hydrolases"/>
    <property type="match status" value="1"/>
</dbReference>
<protein>
    <submittedName>
        <fullName evidence="7">Guanylate-binding protein</fullName>
    </submittedName>
</protein>
<feature type="domain" description="GB1/RHD3-type G" evidence="6">
    <location>
        <begin position="35"/>
        <end position="286"/>
    </location>
</feature>
<proteinExistence type="inferred from homology"/>
<dbReference type="Gene3D" id="1.20.1000.10">
    <property type="entry name" value="Guanylate-binding protein, C-terminal domain"/>
    <property type="match status" value="1"/>
</dbReference>
<dbReference type="PROSITE" id="PS51715">
    <property type="entry name" value="G_GB1_RHD3"/>
    <property type="match status" value="1"/>
</dbReference>
<keyword evidence="5" id="KW-0175">Coiled coil</keyword>
<evidence type="ECO:0000256" key="5">
    <source>
        <dbReference type="SAM" id="Coils"/>
    </source>
</evidence>
<sequence>MDTPLMLINLSGKVSDPKSQFVINEEAAKVIESMDGPIGVISVAGLYRTGKSFILNQLAGRTDGFDIGASIQPQTQGIWMWALDKPSLRRRRLPDTMNIVLLDTEGLGSFTKTETHDVKIFALAVLLSSYLIYNSLGTIDDTAIENMSLIVNLTRSIREKVSESDRPGIAPKVDPVSLRQFFPRFMWLLRDFSLELKIEGRDISQDEYLEHALRPLEGKEADIVAKNKVRETIRSVFHQRTCYTLKRPVDDEDQLQELGSLKPSQFRKDYLEEVERLIKLIYQNVPPKTLYGTSLTGAVLVAIMKQYVSAINSGSVPVISSAWESVLAQKTDMALADAKSAIAKSLPDPTDMDDPLTLLGPTGPGTLAEQKGTSAFLRGAVLQAMSPAQIDAKLGEIHTYAAEEVARLATAIVDANERTNTEAATRAARVAQKAIDEADSIDAVKAASDLGEQEFASAGARGRCKEAALHQVGWTSMVLAGAGQVAAAEASRLSKEMQEQFEEEMGKAKKEYATLQELYQSVDKEWQKEQANAKSLREQATELRYEIMGHQKTIKSLETDLADLAAANADLTQKLADLDEKHAKEHKARTRLEAELEAMTAKQEAAEKARAELEDKLKDADSGMGQVSAEREELMRELDSRQEQIEAMRGELEQAYAMVDKAKEETEAKVKQVKEEADKKLKQELSEAGGCNCTIM</sequence>